<feature type="region of interest" description="Disordered" evidence="2">
    <location>
        <begin position="988"/>
        <end position="1067"/>
    </location>
</feature>
<dbReference type="SUPFAM" id="SSF52540">
    <property type="entry name" value="P-loop containing nucleoside triphosphate hydrolases"/>
    <property type="match status" value="1"/>
</dbReference>
<dbReference type="Gene3D" id="3.40.50.300">
    <property type="entry name" value="P-loop containing nucleotide triphosphate hydrolases"/>
    <property type="match status" value="1"/>
</dbReference>
<feature type="region of interest" description="Disordered" evidence="2">
    <location>
        <begin position="854"/>
        <end position="881"/>
    </location>
</feature>
<feature type="region of interest" description="Disordered" evidence="2">
    <location>
        <begin position="1339"/>
        <end position="1359"/>
    </location>
</feature>
<evidence type="ECO:0000256" key="1">
    <source>
        <dbReference type="SAM" id="Coils"/>
    </source>
</evidence>
<evidence type="ECO:0000259" key="3">
    <source>
        <dbReference type="Pfam" id="PF00350"/>
    </source>
</evidence>
<sequence length="2683" mass="288005">MYRMVCVRIIIDRTINLLRLSDGATSEGAESENADLPLPSTTGRVAIHERGNSKNRKIAVVEVSSTGTGMEYSVSAVLRGRFIRLWRRGQDPVALGRLPGLQQQADIHFGDHLEAESFELLGDEICQKKSDYVYSLNEDSTALAPSNNASLSRPISVCKADLEQRESLDALGLSDGPSQCHKVNMTVVDSDEFVEPFQQWLHAPAHEVLGFLREFRSNSEGVLGPIQQFLCGEPGGLLGPKSASMTEECVEGLRRKWELVKDSLLSLTDEPVAQTRIGLLGGTGAGKSSMINCALEEEALLPTSGCRACTACVIELAYRDSSEYFAEVVFATEAQWRAELDDVVTALAEVADGSRPTAATCPALAKLECLFGSSAVREVLERPGPVTAAALAELKGPGTELLGKVVGLQCSDGAAFGAELARYVDSGSGGAEEGQLWPLVHVVRLKHAWRLLEHGAVLVDLPGVQDANSARGAAAFKYKEQCHVLWVVADITRAVDDGTAQDLLAEEFKRMTQAGAEAFAEVGFVCTKNDVLEAEELLRGFRHQSANLGEACRHAGVSLAAIDEVGRMIQEVTEQMQEEEDGEAEAEDLPEQRAQLERRRQQLVKRQRGQCARLRAAWCKLQMRSQFRAGSSSSGESAAAGGLAAPPDLPVYAISSQEMHKLEGRLGTEGPTEAFDNEAHTDIPQLRASVAGAAERHCCHLARTRLVGLTKLVCELVDAVATDNVAAARLAQGGNLAMNRALTALFHEVEGLPARTMRQLQQGKSRVGVGDLRDVESLISQNLQAVAAASAGWAQVLLAELAQLGAPHLAPPLQEGLCATLRGVTEACLRSLREGWVRKEPARDVGMEEAALAAPGGALPGDTAVSTSTTSSTTSSASLPAQHHDPQVEYVSCLMAATCRRLVCSAAQQAATISSGPLLDCQTTERRLRVDRLCELHGMLMLCDQFHTLQPAQSFGVSLDGGEAARCFHAVNNLKASAFLCALRTGTAGPQPQPSAPAPPSSGHSSLAQQPLAFLPAPTESAENSSDAASSQQLKRRATEAAGEAAFEGGDPTGHVDGKRQKTGDATEEVEAATVAALAKPSSRALTLLQLKQVHEAAKRGDLAIRHVTVVGGERLRLLVHFTDGVCLHVDAPWRRPRDGRKPCDAVTRFGCSRCRQAPQAAHGEGDEVCVHALGLPRALLEDQHLQEHLFEVVPADVTFLEAGSSNHSAVGTGPKADAVTTLTSAIEGARAGVYGDLDEALAMWEADPEPVRLRIEIGNWEPSCASTPRSYERTFSMHESVEALKAPFLEGRLRPGHLQVFTSDGERVKDHAHLGVARLYHAAIKEGAVFTLRLSYPRSPEEGRAGRPPASCEAGKQPGRPVAAAALGLEMRGGGLHGDSLEKAQSFHPDCSRRLPSALALPTPLAASVRVAAGGGDTGLPSLACHVQGKPASLFNPASLLLLSAATGETAERDVADGDGMAMRLETLSRSDAASAMLHFCLVHGHWRRHERTVQRALEVISAALPTAALPAGGAGGGSEWPALRTGSWGLDTLWGGPGAVHSLHYSPASLTGLDALHAALRYQLRRVAPPAKLTVCMPLVRHGNRVTARVVDEKETVQTDPQREDAGGGAAMRGAYLVTLGVDDVSTGQLSMKGRCIPAVHMADSPASQRTGCTACSGAVRLCEHQLAVLSALCRQPQTPGDRSSVVSVVDGDRLRWALAQLPTTLVKDDVARVAREEGCQVALQVLLLRLQQGAVGGEADVAGLGEEAAELETMMDTSLDMLDMDELRERARQASERQSWVDSQVDHECHCDCGEGRGACDYCDGEGCRRCGWEGCLDDDYYDDGECCQNCCEYADSKRPAFPAPPSFAAALTPSLISTAWTALSAGAAFGQSVMAWRGPWLGLVDEALKGLASMYEDALDEDLKKYAAPASASEEQQGFYMESLRLYMKAVVPPLYCGALQQGEGQVSSVAVDLVTAGNGAAGLVEAARAVVNKARGGAGVTATRLPPLTELVKILHAEFTNNQLHVKRDMRNMLSSLVEVGAKQLEAAGEHVACFKLRVEQTVLHMQDSNLPGDLFPALLRARGRLGGGAGWPGDVGPVAYAVEKLAQARSEYDKPNMHPQYRRSDLVARQLPQLEAFLLGLLEALRETRADGARREVDEGEVEQFESFVQETAVWLLRGQTPNGGCSREAVVVACKVLRQAAALSGARGLVGILRSLLLISQSENPNGVRNAELDRQVMQLLEELAVDDAGRGELTELLASPEVCSLPQRVKGRMAAVLRTAKRPEAAFHLLVGSPDTAAEALLRNPKLWQREWLALLETVRALKPEHLLRVLRILAEQLVYTTLTSDSIMALLEVLSQTVLAVYGKQTFATNDEAAEQQLREAAVTLSRKAQSDLGRFSQSQYFAAQLLHSRAGDCADLGKAAAGLAQMLETLREKWHGDALLDLWHGSALLAWQVEAACGSGGGNRKVCFCSLLASALASPSPQQRIQRVNGALEGIRGTLRVTSSPQGGPRELTSHTLVLDEDMLQQVIASRVVQSHAALARAMTQMRLDFVSAAKRNREWAVEWEAAKEAVVSAWNHRGCSTNHVHEKSVLNCARCKKAWRALNVTGGPLPLLQSAAHRLRIKPAFISFVKELTSHRSGWRSTRWLSYLIEHHFSPGALRAITDESRLQEDTDIVMYEVEKPPPELIVIEDDE</sequence>
<name>A0AAE0BEG3_9CHLO</name>
<feature type="domain" description="Dynamin N-terminal" evidence="3">
    <location>
        <begin position="277"/>
        <end position="503"/>
    </location>
</feature>
<reference evidence="4 5" key="1">
    <citation type="journal article" date="2015" name="Genome Biol. Evol.">
        <title>Comparative Genomics of a Bacterivorous Green Alga Reveals Evolutionary Causalities and Consequences of Phago-Mixotrophic Mode of Nutrition.</title>
        <authorList>
            <person name="Burns J.A."/>
            <person name="Paasch A."/>
            <person name="Narechania A."/>
            <person name="Kim E."/>
        </authorList>
    </citation>
    <scope>NUCLEOTIDE SEQUENCE [LARGE SCALE GENOMIC DNA]</scope>
    <source>
        <strain evidence="4 5">PLY_AMNH</strain>
    </source>
</reference>
<evidence type="ECO:0000313" key="4">
    <source>
        <dbReference type="EMBL" id="KAK3235121.1"/>
    </source>
</evidence>
<dbReference type="InterPro" id="IPR027417">
    <property type="entry name" value="P-loop_NTPase"/>
</dbReference>
<accession>A0AAE0BEG3</accession>
<proteinExistence type="predicted"/>
<feature type="compositionally biased region" description="Low complexity" evidence="2">
    <location>
        <begin position="854"/>
        <end position="878"/>
    </location>
</feature>
<feature type="compositionally biased region" description="Low complexity" evidence="2">
    <location>
        <begin position="1040"/>
        <end position="1050"/>
    </location>
</feature>
<gene>
    <name evidence="4" type="ORF">CYMTET_54664</name>
</gene>
<feature type="coiled-coil region" evidence="1">
    <location>
        <begin position="569"/>
        <end position="606"/>
    </location>
</feature>
<protein>
    <recommendedName>
        <fullName evidence="3">Dynamin N-terminal domain-containing protein</fullName>
    </recommendedName>
</protein>
<keyword evidence="5" id="KW-1185">Reference proteome</keyword>
<dbReference type="InterPro" id="IPR045063">
    <property type="entry name" value="Dynamin_N"/>
</dbReference>
<dbReference type="Pfam" id="PF00350">
    <property type="entry name" value="Dynamin_N"/>
    <property type="match status" value="1"/>
</dbReference>
<dbReference type="EMBL" id="LGRX02035364">
    <property type="protein sequence ID" value="KAK3235121.1"/>
    <property type="molecule type" value="Genomic_DNA"/>
</dbReference>
<evidence type="ECO:0000256" key="2">
    <source>
        <dbReference type="SAM" id="MobiDB-lite"/>
    </source>
</evidence>
<feature type="compositionally biased region" description="Basic and acidic residues" evidence="2">
    <location>
        <begin position="1054"/>
        <end position="1065"/>
    </location>
</feature>
<feature type="compositionally biased region" description="Low complexity" evidence="2">
    <location>
        <begin position="1020"/>
        <end position="1031"/>
    </location>
</feature>
<comment type="caution">
    <text evidence="4">The sequence shown here is derived from an EMBL/GenBank/DDBJ whole genome shotgun (WGS) entry which is preliminary data.</text>
</comment>
<evidence type="ECO:0000313" key="5">
    <source>
        <dbReference type="Proteomes" id="UP001190700"/>
    </source>
</evidence>
<keyword evidence="1" id="KW-0175">Coiled coil</keyword>
<feature type="compositionally biased region" description="Pro residues" evidence="2">
    <location>
        <begin position="991"/>
        <end position="1000"/>
    </location>
</feature>
<organism evidence="4 5">
    <name type="scientific">Cymbomonas tetramitiformis</name>
    <dbReference type="NCBI Taxonomy" id="36881"/>
    <lineage>
        <taxon>Eukaryota</taxon>
        <taxon>Viridiplantae</taxon>
        <taxon>Chlorophyta</taxon>
        <taxon>Pyramimonadophyceae</taxon>
        <taxon>Pyramimonadales</taxon>
        <taxon>Pyramimonadaceae</taxon>
        <taxon>Cymbomonas</taxon>
    </lineage>
</organism>
<dbReference type="PANTHER" id="PTHR36681:SF3">
    <property type="entry name" value="NUCLEAR GTPASE, GERMINAL CENTER-ASSOCIATED, TANDEM DUPLICATE 3"/>
    <property type="match status" value="1"/>
</dbReference>
<dbReference type="PANTHER" id="PTHR36681">
    <property type="entry name" value="NUCLEAR GTPASE, GERMINAL CENTER-ASSOCIATED, TANDEM DUPLICATE 3"/>
    <property type="match status" value="1"/>
</dbReference>
<dbReference type="Proteomes" id="UP001190700">
    <property type="component" value="Unassembled WGS sequence"/>
</dbReference>